<feature type="compositionally biased region" description="Basic residues" evidence="1">
    <location>
        <begin position="15"/>
        <end position="24"/>
    </location>
</feature>
<evidence type="ECO:0000313" key="2">
    <source>
        <dbReference type="EMBL" id="GBP22245.1"/>
    </source>
</evidence>
<reference evidence="2 3" key="1">
    <citation type="journal article" date="2019" name="Commun. Biol.">
        <title>The bagworm genome reveals a unique fibroin gene that provides high tensile strength.</title>
        <authorList>
            <person name="Kono N."/>
            <person name="Nakamura H."/>
            <person name="Ohtoshi R."/>
            <person name="Tomita M."/>
            <person name="Numata K."/>
            <person name="Arakawa K."/>
        </authorList>
    </citation>
    <scope>NUCLEOTIDE SEQUENCE [LARGE SCALE GENOMIC DNA]</scope>
</reference>
<name>A0A4C1U7A0_EUMVA</name>
<sequence>MLGQREEVSRLEIKRPRKDKPRNRVMKDSTNDDYGAPPKNIDTQLTQRGAWAMWVGRPWTRASRGTGDVARPENFQASTTPHERDIRDERRARALALAFSYRVQFARHPSADV</sequence>
<keyword evidence="3" id="KW-1185">Reference proteome</keyword>
<feature type="region of interest" description="Disordered" evidence="1">
    <location>
        <begin position="1"/>
        <end position="42"/>
    </location>
</feature>
<dbReference type="EMBL" id="BGZK01000138">
    <property type="protein sequence ID" value="GBP22245.1"/>
    <property type="molecule type" value="Genomic_DNA"/>
</dbReference>
<comment type="caution">
    <text evidence="2">The sequence shown here is derived from an EMBL/GenBank/DDBJ whole genome shotgun (WGS) entry which is preliminary data.</text>
</comment>
<evidence type="ECO:0000256" key="1">
    <source>
        <dbReference type="SAM" id="MobiDB-lite"/>
    </source>
</evidence>
<dbReference type="AlphaFoldDB" id="A0A4C1U7A0"/>
<accession>A0A4C1U7A0</accession>
<organism evidence="2 3">
    <name type="scientific">Eumeta variegata</name>
    <name type="common">Bagworm moth</name>
    <name type="synonym">Eumeta japonica</name>
    <dbReference type="NCBI Taxonomy" id="151549"/>
    <lineage>
        <taxon>Eukaryota</taxon>
        <taxon>Metazoa</taxon>
        <taxon>Ecdysozoa</taxon>
        <taxon>Arthropoda</taxon>
        <taxon>Hexapoda</taxon>
        <taxon>Insecta</taxon>
        <taxon>Pterygota</taxon>
        <taxon>Neoptera</taxon>
        <taxon>Endopterygota</taxon>
        <taxon>Lepidoptera</taxon>
        <taxon>Glossata</taxon>
        <taxon>Ditrysia</taxon>
        <taxon>Tineoidea</taxon>
        <taxon>Psychidae</taxon>
        <taxon>Oiketicinae</taxon>
        <taxon>Eumeta</taxon>
    </lineage>
</organism>
<proteinExistence type="predicted"/>
<evidence type="ECO:0000313" key="3">
    <source>
        <dbReference type="Proteomes" id="UP000299102"/>
    </source>
</evidence>
<dbReference type="Proteomes" id="UP000299102">
    <property type="component" value="Unassembled WGS sequence"/>
</dbReference>
<feature type="region of interest" description="Disordered" evidence="1">
    <location>
        <begin position="62"/>
        <end position="85"/>
    </location>
</feature>
<protein>
    <submittedName>
        <fullName evidence="2">Uncharacterized protein</fullName>
    </submittedName>
</protein>
<feature type="compositionally biased region" description="Basic and acidic residues" evidence="1">
    <location>
        <begin position="1"/>
        <end position="14"/>
    </location>
</feature>
<gene>
    <name evidence="2" type="ORF">EVAR_22531_1</name>
</gene>